<dbReference type="InterPro" id="IPR046883">
    <property type="entry name" value="T6SS_FHA_C"/>
</dbReference>
<evidence type="ECO:0000259" key="1">
    <source>
        <dbReference type="PROSITE" id="PS50006"/>
    </source>
</evidence>
<comment type="caution">
    <text evidence="2">The sequence shown here is derived from an EMBL/GenBank/DDBJ whole genome shotgun (WGS) entry which is preliminary data.</text>
</comment>
<evidence type="ECO:0000313" key="3">
    <source>
        <dbReference type="Proteomes" id="UP000290172"/>
    </source>
</evidence>
<dbReference type="NCBIfam" id="TIGR03354">
    <property type="entry name" value="VI_FHA"/>
    <property type="match status" value="1"/>
</dbReference>
<evidence type="ECO:0000313" key="2">
    <source>
        <dbReference type="EMBL" id="RXJ67325.1"/>
    </source>
</evidence>
<dbReference type="SMART" id="SM00240">
    <property type="entry name" value="FHA"/>
    <property type="match status" value="1"/>
</dbReference>
<dbReference type="EMBL" id="PDKJ01000009">
    <property type="protein sequence ID" value="RXJ67325.1"/>
    <property type="molecule type" value="Genomic_DNA"/>
</dbReference>
<dbReference type="RefSeq" id="WP_128981814.1">
    <property type="nucleotide sequence ID" value="NZ_PDKJ01000009.1"/>
</dbReference>
<dbReference type="PROSITE" id="PS50006">
    <property type="entry name" value="FHA_DOMAIN"/>
    <property type="match status" value="1"/>
</dbReference>
<name>A0A4Q0YBK2_9BACT</name>
<dbReference type="InterPro" id="IPR017735">
    <property type="entry name" value="T6SS_FHA"/>
</dbReference>
<dbReference type="Proteomes" id="UP000290172">
    <property type="component" value="Unassembled WGS sequence"/>
</dbReference>
<feature type="domain" description="FHA" evidence="1">
    <location>
        <begin position="27"/>
        <end position="77"/>
    </location>
</feature>
<organism evidence="2 3">
    <name type="scientific">Halarcobacter ebronensis</name>
    <dbReference type="NCBI Taxonomy" id="1462615"/>
    <lineage>
        <taxon>Bacteria</taxon>
        <taxon>Pseudomonadati</taxon>
        <taxon>Campylobacterota</taxon>
        <taxon>Epsilonproteobacteria</taxon>
        <taxon>Campylobacterales</taxon>
        <taxon>Arcobacteraceae</taxon>
        <taxon>Halarcobacter</taxon>
    </lineage>
</organism>
<protein>
    <submittedName>
        <fullName evidence="2">Type VI secretion system-associated FHA domain protein TagH</fullName>
    </submittedName>
</protein>
<dbReference type="SUPFAM" id="SSF49879">
    <property type="entry name" value="SMAD/FHA domain"/>
    <property type="match status" value="1"/>
</dbReference>
<dbReference type="CDD" id="cd00060">
    <property type="entry name" value="FHA"/>
    <property type="match status" value="1"/>
</dbReference>
<accession>A0A4Q0YBK2</accession>
<proteinExistence type="predicted"/>
<dbReference type="InterPro" id="IPR008984">
    <property type="entry name" value="SMAD_FHA_dom_sf"/>
</dbReference>
<sequence length="425" mass="48938">MKLIFDIIKNGKDFPNKRNFHFNMTDGVIGRDEGCDFHLVDTKNHISSKHAIIEYKYGIYFIKDISTNGTYLKSPYKKLPKDIAIKINSTDIFIIGDYEIQARFIDNDYGHEDIISYKSQIEHSNVNSPMRLSASLIPDDDFLLEDNTVMNNSFIVQEEENYETNNVLNIFEKESEEFEELYDFEKEPFLESSINDRNSVSTQVIHEHINLPKLNTLSQSEESFIPTKNPNELNGNSLIEILEKKLGLSIHTLSLEDQIATVEEISKIVINSLDGLKNSLGIKEKIKKDLMIDNVAPKKDDNPVLMGQYAITLLNERLDRDTLKLSEAIKKSFNELNIHNIALHRSSKNLVNIAATKFSPKSLEHYFEESGEVNGLMPKKYQMWDAYVNMFKKINESQDFGINFIAKDFSKEYNNICYTIKLTSV</sequence>
<dbReference type="InterPro" id="IPR000253">
    <property type="entry name" value="FHA_dom"/>
</dbReference>
<dbReference type="AlphaFoldDB" id="A0A4Q0YBK2"/>
<dbReference type="Pfam" id="PF00498">
    <property type="entry name" value="FHA"/>
    <property type="match status" value="1"/>
</dbReference>
<reference evidence="2 3" key="1">
    <citation type="submission" date="2017-10" db="EMBL/GenBank/DDBJ databases">
        <title>Genomics of the genus Arcobacter.</title>
        <authorList>
            <person name="Perez-Cataluna A."/>
            <person name="Figueras M.J."/>
        </authorList>
    </citation>
    <scope>NUCLEOTIDE SEQUENCE [LARGE SCALE GENOMIC DNA]</scope>
    <source>
        <strain evidence="2 3">CECT 8993</strain>
    </source>
</reference>
<dbReference type="Gene3D" id="2.60.200.20">
    <property type="match status" value="1"/>
</dbReference>
<gene>
    <name evidence="2" type="ORF">CRV08_10380</name>
</gene>
<dbReference type="Pfam" id="PF20232">
    <property type="entry name" value="T6SS_FHA_C"/>
    <property type="match status" value="1"/>
</dbReference>